<keyword evidence="2" id="KW-1185">Reference proteome</keyword>
<protein>
    <submittedName>
        <fullName evidence="1">Uncharacterized protein</fullName>
    </submittedName>
</protein>
<reference evidence="1 2" key="1">
    <citation type="submission" date="2020-11" db="EMBL/GenBank/DDBJ databases">
        <title>Carbohydrate-dependent, anaerobic sulfur respiration: A novel catabolism in halophilic archaea.</title>
        <authorList>
            <person name="Sorokin D.Y."/>
            <person name="Messina E."/>
            <person name="Smedile F."/>
            <person name="La Cono V."/>
            <person name="Hallsworth J.E."/>
            <person name="Yakimov M.M."/>
        </authorList>
    </citation>
    <scope>NUCLEOTIDE SEQUENCE [LARGE SCALE GENOMIC DNA]</scope>
    <source>
        <strain evidence="1 2">HSR-Est</strain>
    </source>
</reference>
<dbReference type="RefSeq" id="WP_229122299.1">
    <property type="nucleotide sequence ID" value="NZ_CP064791.1"/>
</dbReference>
<accession>A0A897NU84</accession>
<dbReference type="GeneID" id="68857457"/>
<name>A0A897NU84_9EURY</name>
<sequence>MSNALSRDELEDAILEELLTYLQSGNLNTEVVTDAIVPTELGISEWERLQRLHFCLAPPIVEFCESVWDDLRGVKTVTDRERNEIRGAIQGQVDWGQTIQTRAETGFSDRSKFVCSAPVSEYDIPENRVLKRLLWEVERTADVLRDIDQPWRRTRWDDTELDRFQRRYRRNIHLSRMPPGEDCRITGRDLTAARQARTEMYRTAARWLAVLQKLRDEEYADPDVQTILSDSLVLPATDARLLELYTTFQVIEALQEVVPKLSLQPIESGESPVAKLADEEDSIWLNVYHDQTGNLTFHEPLPEGVESRLPADPSYFRDHVASQVAYKQAVGRMSDSSPRLALYNGRPDVVVEIRTSRDDDPIAVILGEVKQTARQNTFREGLKELIGYWHHGRAAQERLASPEGPVTVGFVTTNGLESRRSAGPCFHIDVEASFQQLLEPLLRLNLLPQQESAHSVSAR</sequence>
<dbReference type="Proteomes" id="UP000663292">
    <property type="component" value="Chromosome"/>
</dbReference>
<proteinExistence type="predicted"/>
<gene>
    <name evidence="1" type="ORF">HSEST_0819</name>
</gene>
<dbReference type="EMBL" id="CP064791">
    <property type="protein sequence ID" value="QSG14363.1"/>
    <property type="molecule type" value="Genomic_DNA"/>
</dbReference>
<dbReference type="AlphaFoldDB" id="A0A897NU84"/>
<evidence type="ECO:0000313" key="1">
    <source>
        <dbReference type="EMBL" id="QSG14363.1"/>
    </source>
</evidence>
<organism evidence="1 2">
    <name type="scientific">Halapricum desulfuricans</name>
    <dbReference type="NCBI Taxonomy" id="2841257"/>
    <lineage>
        <taxon>Archaea</taxon>
        <taxon>Methanobacteriati</taxon>
        <taxon>Methanobacteriota</taxon>
        <taxon>Stenosarchaea group</taxon>
        <taxon>Halobacteria</taxon>
        <taxon>Halobacteriales</taxon>
        <taxon>Haloarculaceae</taxon>
        <taxon>Halapricum</taxon>
    </lineage>
</organism>
<evidence type="ECO:0000313" key="2">
    <source>
        <dbReference type="Proteomes" id="UP000663292"/>
    </source>
</evidence>